<evidence type="ECO:0000313" key="2">
    <source>
        <dbReference type="EMBL" id="QCT94255.1"/>
    </source>
</evidence>
<sequence length="123" mass="14268">MANETAKKLNTNTVVECKEFEVLQGDLNEPIWVMITPDNNLKVVLSPEEYDKLIESLKNSLKENLELKLEKAILSEFPIDYDDVKAVVLEEMKKSDKSIKEIVEKVKLEHPNLFYNLDLDKIF</sequence>
<dbReference type="AlphaFoldDB" id="A0AAI9AI19"/>
<evidence type="ECO:0000313" key="3">
    <source>
        <dbReference type="Proteomes" id="UP000003288"/>
    </source>
</evidence>
<protein>
    <submittedName>
        <fullName evidence="2">DUF2603 domain-containing protein</fullName>
    </submittedName>
</protein>
<proteinExistence type="predicted"/>
<reference evidence="2 4" key="2">
    <citation type="submission" date="2019-05" db="EMBL/GenBank/DDBJ databases">
        <title>A comparative analysis of the Nautiliaceae.</title>
        <authorList>
            <person name="Grosche A."/>
            <person name="Smedile F."/>
            <person name="Vetriani C."/>
        </authorList>
    </citation>
    <scope>NUCLEOTIDE SEQUENCE [LARGE SCALE GENOMIC DNA]</scope>
    <source>
        <strain evidence="2 4">TB-2</strain>
    </source>
</reference>
<organism evidence="1 3">
    <name type="scientific">Caminibacter mediatlanticus TB-2</name>
    <dbReference type="NCBI Taxonomy" id="391592"/>
    <lineage>
        <taxon>Bacteria</taxon>
        <taxon>Pseudomonadati</taxon>
        <taxon>Campylobacterota</taxon>
        <taxon>Epsilonproteobacteria</taxon>
        <taxon>Nautiliales</taxon>
        <taxon>Nautiliaceae</taxon>
        <taxon>Caminibacter</taxon>
    </lineage>
</organism>
<accession>A0AAI9AI19</accession>
<evidence type="ECO:0000313" key="4">
    <source>
        <dbReference type="Proteomes" id="UP000306825"/>
    </source>
</evidence>
<gene>
    <name evidence="1" type="ORF">CMTB2_06526</name>
    <name evidence="2" type="ORF">FE773_03390</name>
</gene>
<evidence type="ECO:0000313" key="1">
    <source>
        <dbReference type="EMBL" id="EDM23887.1"/>
    </source>
</evidence>
<name>A0AAI9AI19_9BACT</name>
<dbReference type="RefSeq" id="WP_007473831.1">
    <property type="nucleotide sequence ID" value="NZ_ABCJ01000002.1"/>
</dbReference>
<reference evidence="1 3" key="1">
    <citation type="journal article" date="2011" name="Stand. Genomic Sci.">
        <title>Draft genome sequence of Caminibacter mediatlanticus strain TB-2, an epsilonproteobacterium isolated from a deep-sea hydrothermal vent.</title>
        <authorList>
            <person name="Giovannelli D."/>
            <person name="Ferriera S."/>
            <person name="Johnson J."/>
            <person name="Kravitz S."/>
            <person name="Perez-Rodriguez I."/>
            <person name="Ricci J."/>
            <person name="O'Brien C."/>
            <person name="Voordeckers J.W."/>
            <person name="Bini E."/>
            <person name="Vetriani C."/>
        </authorList>
    </citation>
    <scope>NUCLEOTIDE SEQUENCE [LARGE SCALE GENOMIC DNA]</scope>
    <source>
        <strain evidence="1 3">TB-2</strain>
    </source>
</reference>
<keyword evidence="4" id="KW-1185">Reference proteome</keyword>
<dbReference type="Pfam" id="PF10788">
    <property type="entry name" value="DUF2603"/>
    <property type="match status" value="1"/>
</dbReference>
<dbReference type="InterPro" id="IPR019724">
    <property type="entry name" value="UPF0763"/>
</dbReference>
<dbReference type="Proteomes" id="UP000306825">
    <property type="component" value="Chromosome"/>
</dbReference>
<dbReference type="EMBL" id="ABCJ01000002">
    <property type="protein sequence ID" value="EDM23887.1"/>
    <property type="molecule type" value="Genomic_DNA"/>
</dbReference>
<dbReference type="Proteomes" id="UP000003288">
    <property type="component" value="Unassembled WGS sequence"/>
</dbReference>
<dbReference type="EMBL" id="CP040463">
    <property type="protein sequence ID" value="QCT94255.1"/>
    <property type="molecule type" value="Genomic_DNA"/>
</dbReference>